<dbReference type="EMBL" id="CDMZ01000738">
    <property type="protein sequence ID" value="CEM20484.1"/>
    <property type="molecule type" value="Genomic_DNA"/>
</dbReference>
<dbReference type="VEuPathDB" id="CryptoDB:Cvel_19403"/>
<evidence type="ECO:0000313" key="2">
    <source>
        <dbReference type="EMBL" id="CEM20484.1"/>
    </source>
</evidence>
<gene>
    <name evidence="2" type="ORF">Cvel_19403</name>
</gene>
<evidence type="ECO:0000256" key="1">
    <source>
        <dbReference type="SAM" id="MobiDB-lite"/>
    </source>
</evidence>
<proteinExistence type="predicted"/>
<protein>
    <submittedName>
        <fullName evidence="2">Uncharacterized protein</fullName>
    </submittedName>
</protein>
<organism evidence="2">
    <name type="scientific">Chromera velia CCMP2878</name>
    <dbReference type="NCBI Taxonomy" id="1169474"/>
    <lineage>
        <taxon>Eukaryota</taxon>
        <taxon>Sar</taxon>
        <taxon>Alveolata</taxon>
        <taxon>Colpodellida</taxon>
        <taxon>Chromeraceae</taxon>
        <taxon>Chromera</taxon>
    </lineage>
</organism>
<sequence length="68" mass="7735">MAAQQAAPFLTVRDGNEASRHRVKRGEQQPLQAATRSPDALVEWEKTLRERNEEIKGVDISSWEIKFG</sequence>
<dbReference type="AlphaFoldDB" id="A0A0G4FZ33"/>
<name>A0A0G4FZ33_9ALVE</name>
<reference evidence="2" key="1">
    <citation type="submission" date="2014-11" db="EMBL/GenBank/DDBJ databases">
        <authorList>
            <person name="Otto D Thomas"/>
            <person name="Naeem Raeece"/>
        </authorList>
    </citation>
    <scope>NUCLEOTIDE SEQUENCE</scope>
</reference>
<feature type="region of interest" description="Disordered" evidence="1">
    <location>
        <begin position="1"/>
        <end position="38"/>
    </location>
</feature>
<accession>A0A0G4FZ33</accession>